<evidence type="ECO:0000259" key="1">
    <source>
        <dbReference type="PROSITE" id="PS51831"/>
    </source>
</evidence>
<dbReference type="PANTHER" id="PTHR33594">
    <property type="entry name" value="SUPERFAMILY HYDROLASE, PUTATIVE (AFU_ORTHOLOGUE AFUA_1G03035)-RELATED"/>
    <property type="match status" value="1"/>
</dbReference>
<dbReference type="InterPro" id="IPR006674">
    <property type="entry name" value="HD_domain"/>
</dbReference>
<dbReference type="Proteomes" id="UP000216446">
    <property type="component" value="Unassembled WGS sequence"/>
</dbReference>
<sequence>MDGDAAHDLAHVRRVVASAVRLAREEGADLDVVLPAAWLHDGVTVPKDSPDRARASGLAARAAVAWLQARGFPDAKLDAVAHAIEAHSFSAGIAPRTPEARVVQDADRLDALGAIGIARCYATAGAMGSALVHPDDPVPAVDDDFQPLARALDDRRYATDHFFAKLFRLPATMQTEAGRREAKRRVAFMQGFLAQLQSETAPPEASGE</sequence>
<name>A0A259U429_9BACT</name>
<proteinExistence type="predicted"/>
<reference evidence="2 3" key="1">
    <citation type="submission" date="2016-11" db="EMBL/GenBank/DDBJ databases">
        <title>Study of marine rhodopsin-containing bacteria.</title>
        <authorList>
            <person name="Yoshizawa S."/>
            <person name="Kumagai Y."/>
            <person name="Kogure K."/>
        </authorList>
    </citation>
    <scope>NUCLEOTIDE SEQUENCE [LARGE SCALE GENOMIC DNA]</scope>
    <source>
        <strain evidence="2 3">SG-29</strain>
    </source>
</reference>
<dbReference type="EMBL" id="MQWB01000001">
    <property type="protein sequence ID" value="OZC04700.1"/>
    <property type="molecule type" value="Genomic_DNA"/>
</dbReference>
<evidence type="ECO:0000313" key="3">
    <source>
        <dbReference type="Proteomes" id="UP000216446"/>
    </source>
</evidence>
<dbReference type="PANTHER" id="PTHR33594:SF1">
    <property type="entry name" value="HD_PDEASE DOMAIN-CONTAINING PROTEIN"/>
    <property type="match status" value="1"/>
</dbReference>
<dbReference type="Gene3D" id="1.10.3210.50">
    <property type="match status" value="1"/>
</dbReference>
<evidence type="ECO:0000313" key="2">
    <source>
        <dbReference type="EMBL" id="OZC04700.1"/>
    </source>
</evidence>
<gene>
    <name evidence="2" type="ORF">BSZ36_11215</name>
</gene>
<keyword evidence="3" id="KW-1185">Reference proteome</keyword>
<accession>A0A259U429</accession>
<dbReference type="FunCoup" id="A0A259U429">
    <property type="interactions" value="98"/>
</dbReference>
<dbReference type="InterPro" id="IPR003607">
    <property type="entry name" value="HD/PDEase_dom"/>
</dbReference>
<protein>
    <recommendedName>
        <fullName evidence="1">HD domain-containing protein</fullName>
    </recommendedName>
</protein>
<dbReference type="PROSITE" id="PS51831">
    <property type="entry name" value="HD"/>
    <property type="match status" value="1"/>
</dbReference>
<comment type="caution">
    <text evidence="2">The sequence shown here is derived from an EMBL/GenBank/DDBJ whole genome shotgun (WGS) entry which is preliminary data.</text>
</comment>
<organism evidence="2 3">
    <name type="scientific">Rubricoccus marinus</name>
    <dbReference type="NCBI Taxonomy" id="716817"/>
    <lineage>
        <taxon>Bacteria</taxon>
        <taxon>Pseudomonadati</taxon>
        <taxon>Rhodothermota</taxon>
        <taxon>Rhodothermia</taxon>
        <taxon>Rhodothermales</taxon>
        <taxon>Rubricoccaceae</taxon>
        <taxon>Rubricoccus</taxon>
    </lineage>
</organism>
<dbReference type="AlphaFoldDB" id="A0A259U429"/>
<dbReference type="Pfam" id="PF01966">
    <property type="entry name" value="HD"/>
    <property type="match status" value="1"/>
</dbReference>
<dbReference type="CDD" id="cd00077">
    <property type="entry name" value="HDc"/>
    <property type="match status" value="1"/>
</dbReference>
<dbReference type="InParanoid" id="A0A259U429"/>
<dbReference type="OrthoDB" id="9797344at2"/>
<dbReference type="SUPFAM" id="SSF109604">
    <property type="entry name" value="HD-domain/PDEase-like"/>
    <property type="match status" value="1"/>
</dbReference>
<feature type="domain" description="HD" evidence="1">
    <location>
        <begin position="8"/>
        <end position="112"/>
    </location>
</feature>